<dbReference type="GO" id="GO:0016020">
    <property type="term" value="C:membrane"/>
    <property type="evidence" value="ECO:0007669"/>
    <property type="project" value="UniProtKB-SubCell"/>
</dbReference>
<keyword evidence="2 4" id="KW-0472">Membrane</keyword>
<proteinExistence type="predicted"/>
<evidence type="ECO:0000256" key="4">
    <source>
        <dbReference type="SAM" id="Phobius"/>
    </source>
</evidence>
<protein>
    <recommendedName>
        <fullName evidence="7">Mammalian cell entry protein</fullName>
    </recommendedName>
</protein>
<dbReference type="PANTHER" id="PTHR37042:SF4">
    <property type="entry name" value="OUTER MEMBRANE PROTEIN RV1973"/>
    <property type="match status" value="1"/>
</dbReference>
<feature type="region of interest" description="Disordered" evidence="3">
    <location>
        <begin position="62"/>
        <end position="106"/>
    </location>
</feature>
<name>A0A1Y0C1N3_9MYCO</name>
<feature type="compositionally biased region" description="Acidic residues" evidence="3">
    <location>
        <begin position="90"/>
        <end position="102"/>
    </location>
</feature>
<dbReference type="Proteomes" id="UP000195331">
    <property type="component" value="Chromosome"/>
</dbReference>
<dbReference type="EMBL" id="CP020809">
    <property type="protein sequence ID" value="ART69027.1"/>
    <property type="molecule type" value="Genomic_DNA"/>
</dbReference>
<feature type="compositionally biased region" description="Polar residues" evidence="3">
    <location>
        <begin position="71"/>
        <end position="81"/>
    </location>
</feature>
<dbReference type="RefSeq" id="WP_087075777.1">
    <property type="nucleotide sequence ID" value="NZ_CP020809.1"/>
</dbReference>
<organism evidence="5 6">
    <name type="scientific">Mycobacterium dioxanotrophicus</name>
    <dbReference type="NCBI Taxonomy" id="482462"/>
    <lineage>
        <taxon>Bacteria</taxon>
        <taxon>Bacillati</taxon>
        <taxon>Actinomycetota</taxon>
        <taxon>Actinomycetes</taxon>
        <taxon>Mycobacteriales</taxon>
        <taxon>Mycobacteriaceae</taxon>
        <taxon>Mycobacterium</taxon>
    </lineage>
</organism>
<dbReference type="OrthoDB" id="4774723at2"/>
<dbReference type="KEGG" id="mdx:BTO20_10900"/>
<dbReference type="AlphaFoldDB" id="A0A1Y0C1N3"/>
<evidence type="ECO:0000256" key="3">
    <source>
        <dbReference type="SAM" id="MobiDB-lite"/>
    </source>
</evidence>
<feature type="transmembrane region" description="Helical" evidence="4">
    <location>
        <begin position="116"/>
        <end position="142"/>
    </location>
</feature>
<feature type="region of interest" description="Disordered" evidence="3">
    <location>
        <begin position="1"/>
        <end position="32"/>
    </location>
</feature>
<keyword evidence="4" id="KW-0812">Transmembrane</keyword>
<evidence type="ECO:0000256" key="2">
    <source>
        <dbReference type="ARBA" id="ARBA00023136"/>
    </source>
</evidence>
<feature type="compositionally biased region" description="Low complexity" evidence="3">
    <location>
        <begin position="1"/>
        <end position="13"/>
    </location>
</feature>
<reference evidence="5 6" key="1">
    <citation type="submission" date="2017-04" db="EMBL/GenBank/DDBJ databases">
        <title>Whole Genome Sequence of 1,4-Dioxane Degrading Bacterium Mycobacterium dioxanotrophicus PH-06.</title>
        <authorList>
            <person name="He Y."/>
        </authorList>
    </citation>
    <scope>NUCLEOTIDE SEQUENCE [LARGE SCALE GENOMIC DNA]</scope>
    <source>
        <strain evidence="5 6">PH-06</strain>
    </source>
</reference>
<sequence length="275" mass="29700">MPSRKPSASLLDSSQDDPSPEDALALAEQAEAEAEEAEAVAAAARARARAIRLRNQAAARELLAGNDTEAETSSAESTVTEQAEPTETAGAEDADEAEEKEEEATARRRRLHIPRLFWKVLASCLAIIAICALLGASGFMIWKHGQADHRRQLTAEFTAAARQSVVTLMSLDFNHVQDDVKNILDNSTGDFKKDFEAQQNDFIKLAQQSKVVTESTVNAAAVDTMSDDNAVVLIAATTRVTNTAGAQQQPRSWRVAVSLTREGGQIKLAKVEFVP</sequence>
<evidence type="ECO:0008006" key="7">
    <source>
        <dbReference type="Google" id="ProtNLM"/>
    </source>
</evidence>
<evidence type="ECO:0000313" key="6">
    <source>
        <dbReference type="Proteomes" id="UP000195331"/>
    </source>
</evidence>
<evidence type="ECO:0000313" key="5">
    <source>
        <dbReference type="EMBL" id="ART69027.1"/>
    </source>
</evidence>
<gene>
    <name evidence="5" type="ORF">BTO20_10900</name>
</gene>
<accession>A0A1Y0C1N3</accession>
<dbReference type="PANTHER" id="PTHR37042">
    <property type="entry name" value="OUTER MEMBRANE PROTEIN RV1973"/>
    <property type="match status" value="1"/>
</dbReference>
<keyword evidence="4" id="KW-1133">Transmembrane helix</keyword>
<keyword evidence="6" id="KW-1185">Reference proteome</keyword>
<evidence type="ECO:0000256" key="1">
    <source>
        <dbReference type="ARBA" id="ARBA00004370"/>
    </source>
</evidence>
<comment type="subcellular location">
    <subcellularLocation>
        <location evidence="1">Membrane</location>
    </subcellularLocation>
</comment>